<dbReference type="GO" id="GO:0006235">
    <property type="term" value="P:dTTP biosynthetic process"/>
    <property type="evidence" value="ECO:0007669"/>
    <property type="project" value="UniProtKB-UniRule"/>
</dbReference>
<dbReference type="GO" id="GO:0005829">
    <property type="term" value="C:cytosol"/>
    <property type="evidence" value="ECO:0007669"/>
    <property type="project" value="TreeGrafter"/>
</dbReference>
<dbReference type="GO" id="GO:0004798">
    <property type="term" value="F:dTMP kinase activity"/>
    <property type="evidence" value="ECO:0007669"/>
    <property type="project" value="UniProtKB-UniRule"/>
</dbReference>
<accession>Q1N4U4</accession>
<dbReference type="OrthoDB" id="9774907at2"/>
<evidence type="ECO:0000256" key="4">
    <source>
        <dbReference type="ARBA" id="ARBA00022679"/>
    </source>
</evidence>
<sequence>MQAGLFITVEGVEGVGKTTNIEYIKNWLQHQGIDYVVTREPGGTDLGESLRNLLLHGDDVSDKAELLMMFAARSQHIEKVIKPALAAGRWVLCDRFTDSTFAYQGGGRQLNPEWIRQLETLVQEELQPDVTFLLDCPVEIGRARAAARSASDRIESQDLVFFNRVRDAFLHRASLYDRFRVIDASQDLLQVQQQIESVLVELGAPS</sequence>
<dbReference type="CDD" id="cd01672">
    <property type="entry name" value="TMPK"/>
    <property type="match status" value="1"/>
</dbReference>
<keyword evidence="15" id="KW-1185">Reference proteome</keyword>
<comment type="similarity">
    <text evidence="1 12">Belongs to the thymidylate kinase family.</text>
</comment>
<dbReference type="InterPro" id="IPR039430">
    <property type="entry name" value="Thymidylate_kin-like_dom"/>
</dbReference>
<keyword evidence="7 12" id="KW-0418">Kinase</keyword>
<evidence type="ECO:0000256" key="9">
    <source>
        <dbReference type="ARBA" id="ARBA00029962"/>
    </source>
</evidence>
<feature type="binding site" evidence="12">
    <location>
        <begin position="11"/>
        <end position="18"/>
    </location>
    <ligand>
        <name>ATP</name>
        <dbReference type="ChEBI" id="CHEBI:30616"/>
    </ligand>
</feature>
<dbReference type="RefSeq" id="WP_007017718.1">
    <property type="nucleotide sequence ID" value="NZ_CH724114.1"/>
</dbReference>
<evidence type="ECO:0000256" key="3">
    <source>
        <dbReference type="ARBA" id="ARBA00017144"/>
    </source>
</evidence>
<dbReference type="GO" id="GO:0006233">
    <property type="term" value="P:dTDP biosynthetic process"/>
    <property type="evidence" value="ECO:0007669"/>
    <property type="project" value="InterPro"/>
</dbReference>
<reference evidence="14 15" key="1">
    <citation type="submission" date="2006-03" db="EMBL/GenBank/DDBJ databases">
        <authorList>
            <person name="Pinhassi J."/>
            <person name="Pedros-Alio C."/>
            <person name="Ferriera S."/>
            <person name="Johnson J."/>
            <person name="Kravitz S."/>
            <person name="Halpern A."/>
            <person name="Remington K."/>
            <person name="Beeson K."/>
            <person name="Tran B."/>
            <person name="Rogers Y.-H."/>
            <person name="Friedman R."/>
            <person name="Venter J.C."/>
        </authorList>
    </citation>
    <scope>NUCLEOTIDE SEQUENCE [LARGE SCALE GENOMIC DNA]</scope>
    <source>
        <strain evidence="14 15">RED65</strain>
    </source>
</reference>
<dbReference type="Pfam" id="PF02223">
    <property type="entry name" value="Thymidylate_kin"/>
    <property type="match status" value="1"/>
</dbReference>
<evidence type="ECO:0000256" key="6">
    <source>
        <dbReference type="ARBA" id="ARBA00022741"/>
    </source>
</evidence>
<dbReference type="SUPFAM" id="SSF52540">
    <property type="entry name" value="P-loop containing nucleoside triphosphate hydrolases"/>
    <property type="match status" value="1"/>
</dbReference>
<comment type="function">
    <text evidence="11 12">Phosphorylation of dTMP to form dTDP in both de novo and salvage pathways of dTTP synthesis.</text>
</comment>
<evidence type="ECO:0000256" key="7">
    <source>
        <dbReference type="ARBA" id="ARBA00022777"/>
    </source>
</evidence>
<keyword evidence="5 12" id="KW-0545">Nucleotide biosynthesis</keyword>
<dbReference type="EC" id="2.7.4.9" evidence="2 12"/>
<evidence type="ECO:0000256" key="12">
    <source>
        <dbReference type="HAMAP-Rule" id="MF_00165"/>
    </source>
</evidence>
<dbReference type="STRING" id="207949.RED65_01200"/>
<dbReference type="PANTHER" id="PTHR10344">
    <property type="entry name" value="THYMIDYLATE KINASE"/>
    <property type="match status" value="1"/>
</dbReference>
<dbReference type="GO" id="GO:0005524">
    <property type="term" value="F:ATP binding"/>
    <property type="evidence" value="ECO:0007669"/>
    <property type="project" value="UniProtKB-UniRule"/>
</dbReference>
<proteinExistence type="inferred from homology"/>
<evidence type="ECO:0000256" key="8">
    <source>
        <dbReference type="ARBA" id="ARBA00022840"/>
    </source>
</evidence>
<evidence type="ECO:0000256" key="1">
    <source>
        <dbReference type="ARBA" id="ARBA00009776"/>
    </source>
</evidence>
<dbReference type="GO" id="GO:0006227">
    <property type="term" value="P:dUDP biosynthetic process"/>
    <property type="evidence" value="ECO:0007669"/>
    <property type="project" value="TreeGrafter"/>
</dbReference>
<dbReference type="Gene3D" id="3.40.50.300">
    <property type="entry name" value="P-loop containing nucleotide triphosphate hydrolases"/>
    <property type="match status" value="1"/>
</dbReference>
<feature type="domain" description="Thymidylate kinase-like" evidence="13">
    <location>
        <begin position="9"/>
        <end position="195"/>
    </location>
</feature>
<evidence type="ECO:0000313" key="14">
    <source>
        <dbReference type="EMBL" id="EAT13334.1"/>
    </source>
</evidence>
<evidence type="ECO:0000256" key="2">
    <source>
        <dbReference type="ARBA" id="ARBA00012980"/>
    </source>
</evidence>
<dbReference type="FunFam" id="3.40.50.300:FF:000225">
    <property type="entry name" value="Thymidylate kinase"/>
    <property type="match status" value="1"/>
</dbReference>
<name>Q1N4U4_9GAMM</name>
<evidence type="ECO:0000313" key="15">
    <source>
        <dbReference type="Proteomes" id="UP000004263"/>
    </source>
</evidence>
<evidence type="ECO:0000256" key="10">
    <source>
        <dbReference type="ARBA" id="ARBA00048743"/>
    </source>
</evidence>
<keyword evidence="4 12" id="KW-0808">Transferase</keyword>
<protein>
    <recommendedName>
        <fullName evidence="3 12">Thymidylate kinase</fullName>
        <ecNumber evidence="2 12">2.7.4.9</ecNumber>
    </recommendedName>
    <alternativeName>
        <fullName evidence="9 12">dTMP kinase</fullName>
    </alternativeName>
</protein>
<organism evidence="14 15">
    <name type="scientific">Bermanella marisrubri</name>
    <dbReference type="NCBI Taxonomy" id="207949"/>
    <lineage>
        <taxon>Bacteria</taxon>
        <taxon>Pseudomonadati</taxon>
        <taxon>Pseudomonadota</taxon>
        <taxon>Gammaproteobacteria</taxon>
        <taxon>Oceanospirillales</taxon>
        <taxon>Oceanospirillaceae</taxon>
        <taxon>Bermanella</taxon>
    </lineage>
</organism>
<dbReference type="NCBIfam" id="TIGR00041">
    <property type="entry name" value="DTMP_kinase"/>
    <property type="match status" value="1"/>
</dbReference>
<dbReference type="PROSITE" id="PS01331">
    <property type="entry name" value="THYMIDYLATE_KINASE"/>
    <property type="match status" value="1"/>
</dbReference>
<comment type="catalytic activity">
    <reaction evidence="10 12">
        <text>dTMP + ATP = dTDP + ADP</text>
        <dbReference type="Rhea" id="RHEA:13517"/>
        <dbReference type="ChEBI" id="CHEBI:30616"/>
        <dbReference type="ChEBI" id="CHEBI:58369"/>
        <dbReference type="ChEBI" id="CHEBI:63528"/>
        <dbReference type="ChEBI" id="CHEBI:456216"/>
        <dbReference type="EC" id="2.7.4.9"/>
    </reaction>
</comment>
<comment type="caution">
    <text evidence="14">The sequence shown here is derived from an EMBL/GenBank/DDBJ whole genome shotgun (WGS) entry which is preliminary data.</text>
</comment>
<dbReference type="HAMAP" id="MF_00165">
    <property type="entry name" value="Thymidylate_kinase"/>
    <property type="match status" value="1"/>
</dbReference>
<evidence type="ECO:0000259" key="13">
    <source>
        <dbReference type="Pfam" id="PF02223"/>
    </source>
</evidence>
<dbReference type="HOGENOM" id="CLU_049131_0_2_6"/>
<keyword evidence="8 12" id="KW-0067">ATP-binding</keyword>
<dbReference type="AlphaFoldDB" id="Q1N4U4"/>
<keyword evidence="6 12" id="KW-0547">Nucleotide-binding</keyword>
<evidence type="ECO:0000256" key="5">
    <source>
        <dbReference type="ARBA" id="ARBA00022727"/>
    </source>
</evidence>
<gene>
    <name evidence="12" type="primary">tmk</name>
    <name evidence="14" type="ORF">RED65_01200</name>
</gene>
<dbReference type="InterPro" id="IPR027417">
    <property type="entry name" value="P-loop_NTPase"/>
</dbReference>
<dbReference type="EMBL" id="AAQH01000002">
    <property type="protein sequence ID" value="EAT13334.1"/>
    <property type="molecule type" value="Genomic_DNA"/>
</dbReference>
<dbReference type="InterPro" id="IPR018094">
    <property type="entry name" value="Thymidylate_kinase"/>
</dbReference>
<dbReference type="InterPro" id="IPR018095">
    <property type="entry name" value="Thymidylate_kin_CS"/>
</dbReference>
<evidence type="ECO:0000256" key="11">
    <source>
        <dbReference type="ARBA" id="ARBA00057735"/>
    </source>
</evidence>
<dbReference type="PANTHER" id="PTHR10344:SF4">
    <property type="entry name" value="UMP-CMP KINASE 2, MITOCHONDRIAL"/>
    <property type="match status" value="1"/>
</dbReference>
<dbReference type="Proteomes" id="UP000004263">
    <property type="component" value="Unassembled WGS sequence"/>
</dbReference>